<dbReference type="RefSeq" id="WP_377852307.1">
    <property type="nucleotide sequence ID" value="NZ_JBHLZU010000011.1"/>
</dbReference>
<dbReference type="EMBL" id="JBHLZU010000011">
    <property type="protein sequence ID" value="MFB9905018.1"/>
    <property type="molecule type" value="Genomic_DNA"/>
</dbReference>
<evidence type="ECO:0000313" key="4">
    <source>
        <dbReference type="Proteomes" id="UP001589693"/>
    </source>
</evidence>
<comment type="caution">
    <text evidence="3">The sequence shown here is derived from an EMBL/GenBank/DDBJ whole genome shotgun (WGS) entry which is preliminary data.</text>
</comment>
<evidence type="ECO:0000256" key="1">
    <source>
        <dbReference type="SAM" id="MobiDB-lite"/>
    </source>
</evidence>
<evidence type="ECO:0000256" key="2">
    <source>
        <dbReference type="SAM" id="Phobius"/>
    </source>
</evidence>
<keyword evidence="4" id="KW-1185">Reference proteome</keyword>
<dbReference type="Proteomes" id="UP001589693">
    <property type="component" value="Unassembled WGS sequence"/>
</dbReference>
<reference evidence="3 4" key="1">
    <citation type="submission" date="2024-09" db="EMBL/GenBank/DDBJ databases">
        <authorList>
            <person name="Sun Q."/>
            <person name="Mori K."/>
        </authorList>
    </citation>
    <scope>NUCLEOTIDE SEQUENCE [LARGE SCALE GENOMIC DNA]</scope>
    <source>
        <strain evidence="3 4">TBRC 7907</strain>
    </source>
</reference>
<sequence length="280" mass="29146">MSREIRDDDDIRELLGGVLQMEPPMTIDRAAVLSAGKRALRRRRLAAATGVAAGVVAVALGATAIAGPSALFGGPDLGPAVPAPPRPSVSEVAPTMRTSPVPPATTRLAPPTAVTSVPMTKGELNAADPVAQQIAVSFSTIFTSLHPLPSWAELSPRGARFQVTQGGLKLVADLKDSQGVGSFRFDVVKNAPAVSCAGATASTCETLELDPTLDRRVTGVYTVTSSGPVVTNTLFVNRYDGFQLVLSSTNRGSTGEMRPTPTLTKANLISAALVPAYPYW</sequence>
<feature type="transmembrane region" description="Helical" evidence="2">
    <location>
        <begin position="45"/>
        <end position="66"/>
    </location>
</feature>
<keyword evidence="2" id="KW-1133">Transmembrane helix</keyword>
<feature type="region of interest" description="Disordered" evidence="1">
    <location>
        <begin position="83"/>
        <end position="111"/>
    </location>
</feature>
<keyword evidence="2" id="KW-0472">Membrane</keyword>
<protein>
    <submittedName>
        <fullName evidence="3">Uncharacterized protein</fullName>
    </submittedName>
</protein>
<evidence type="ECO:0000313" key="3">
    <source>
        <dbReference type="EMBL" id="MFB9905018.1"/>
    </source>
</evidence>
<keyword evidence="2" id="KW-0812">Transmembrane</keyword>
<accession>A0ABV5ZVU5</accession>
<gene>
    <name evidence="3" type="ORF">ACFFQA_13845</name>
</gene>
<name>A0ABV5ZVU5_9PSEU</name>
<organism evidence="3 4">
    <name type="scientific">Allokutzneria oryzae</name>
    <dbReference type="NCBI Taxonomy" id="1378989"/>
    <lineage>
        <taxon>Bacteria</taxon>
        <taxon>Bacillati</taxon>
        <taxon>Actinomycetota</taxon>
        <taxon>Actinomycetes</taxon>
        <taxon>Pseudonocardiales</taxon>
        <taxon>Pseudonocardiaceae</taxon>
        <taxon>Allokutzneria</taxon>
    </lineage>
</organism>
<proteinExistence type="predicted"/>